<dbReference type="InterPro" id="IPR027417">
    <property type="entry name" value="P-loop_NTPase"/>
</dbReference>
<organism evidence="2 3">
    <name type="scientific">Caenorhabditis remanei</name>
    <name type="common">Caenorhabditis vulgaris</name>
    <dbReference type="NCBI Taxonomy" id="31234"/>
    <lineage>
        <taxon>Eukaryota</taxon>
        <taxon>Metazoa</taxon>
        <taxon>Ecdysozoa</taxon>
        <taxon>Nematoda</taxon>
        <taxon>Chromadorea</taxon>
        <taxon>Rhabditida</taxon>
        <taxon>Rhabditina</taxon>
        <taxon>Rhabditomorpha</taxon>
        <taxon>Rhabditoidea</taxon>
        <taxon>Rhabditidae</taxon>
        <taxon>Peloderinae</taxon>
        <taxon>Caenorhabditis</taxon>
    </lineage>
</organism>
<evidence type="ECO:0000256" key="1">
    <source>
        <dbReference type="SAM" id="MobiDB-lite"/>
    </source>
</evidence>
<feature type="compositionally biased region" description="Polar residues" evidence="1">
    <location>
        <begin position="73"/>
        <end position="87"/>
    </location>
</feature>
<protein>
    <submittedName>
        <fullName evidence="2">Uncharacterized protein</fullName>
    </submittedName>
</protein>
<accession>A0A6A5H8W9</accession>
<dbReference type="EMBL" id="WUAV01000003">
    <property type="protein sequence ID" value="KAF1763479.1"/>
    <property type="molecule type" value="Genomic_DNA"/>
</dbReference>
<reference evidence="2 3" key="1">
    <citation type="submission" date="2019-12" db="EMBL/GenBank/DDBJ databases">
        <title>Chromosome-level assembly of the Caenorhabditis remanei genome.</title>
        <authorList>
            <person name="Teterina A.A."/>
            <person name="Willis J.H."/>
            <person name="Phillips P.C."/>
        </authorList>
    </citation>
    <scope>NUCLEOTIDE SEQUENCE [LARGE SCALE GENOMIC DNA]</scope>
    <source>
        <strain evidence="2 3">PX506</strain>
        <tissue evidence="2">Whole organism</tissue>
    </source>
</reference>
<dbReference type="CTD" id="9815859"/>
<gene>
    <name evidence="2" type="ORF">GCK72_011745</name>
</gene>
<dbReference type="GeneID" id="9815859"/>
<dbReference type="RefSeq" id="XP_053588228.1">
    <property type="nucleotide sequence ID" value="XM_053728651.1"/>
</dbReference>
<dbReference type="AlphaFoldDB" id="A0A6A5H8W9"/>
<dbReference type="KEGG" id="crq:GCK72_011745"/>
<comment type="caution">
    <text evidence="2">The sequence shown here is derived from an EMBL/GenBank/DDBJ whole genome shotgun (WGS) entry which is preliminary data.</text>
</comment>
<evidence type="ECO:0000313" key="3">
    <source>
        <dbReference type="Proteomes" id="UP000483820"/>
    </source>
</evidence>
<evidence type="ECO:0000313" key="2">
    <source>
        <dbReference type="EMBL" id="KAF1763479.1"/>
    </source>
</evidence>
<feature type="region of interest" description="Disordered" evidence="1">
    <location>
        <begin position="40"/>
        <end position="89"/>
    </location>
</feature>
<name>A0A6A5H8W9_CAERE</name>
<proteinExistence type="predicted"/>
<dbReference type="Proteomes" id="UP000483820">
    <property type="component" value="Chromosome III"/>
</dbReference>
<sequence>MEGIVPYCNSFALLAPRRLCRFGGLGVPFALEIPEFGIGGERVRPINPHRRRPLPPSARPTKSSLKIPPDASNFFQSTSSPESNTSGGDYCRRQRHDDSIIAGAASLQFRRNGFGRRSERFTSSTSSGIQMMMMEMSDLEEEIEENSSMILKLTSSKKKDSDDADGTQKLKRNSFFRRSLNAFRSKTGVRGVRGTKISDISTIPEDSEALLGDSEGEEPEDSKNAKKSNMKSIWRRLFLSKKSEKSEKSSQKSEKCEAPPIQLLRHELLKDETSFSTTFIRLENQHDDPRYEEHVKNSAHFAFGYYMGIGRKFERVAGGSEITLVVFGHAMAGKTTFVRSIRQLFLVGTDRIRVIPLAERYRLAGIGMMPYPVGDNRLPHVVSLVINNDDVEYVLDIIDPEYDNSNLPQAYMDACDAAYLLIDTRNSASHLSTRQILRNMKSARHTQCEILMNIPSESCGQPRVVSSDDMEIIMLKKSAPIRELCVNELDKSGVEQMLLSMCERVSTARKSTIPITSSATSSPTITQV</sequence>
<dbReference type="Gene3D" id="3.40.50.300">
    <property type="entry name" value="P-loop containing nucleotide triphosphate hydrolases"/>
    <property type="match status" value="1"/>
</dbReference>
<dbReference type="SUPFAM" id="SSF52540">
    <property type="entry name" value="P-loop containing nucleoside triphosphate hydrolases"/>
    <property type="match status" value="1"/>
</dbReference>
<feature type="region of interest" description="Disordered" evidence="1">
    <location>
        <begin position="199"/>
        <end position="228"/>
    </location>
</feature>